<dbReference type="AlphaFoldDB" id="A0A8X6YW50"/>
<accession>A0A8X6YW50</accession>
<evidence type="ECO:0000313" key="2">
    <source>
        <dbReference type="Proteomes" id="UP000886998"/>
    </source>
</evidence>
<dbReference type="GO" id="GO:0003755">
    <property type="term" value="F:peptidyl-prolyl cis-trans isomerase activity"/>
    <property type="evidence" value="ECO:0007669"/>
    <property type="project" value="InterPro"/>
</dbReference>
<dbReference type="EMBL" id="BMAV01022912">
    <property type="protein sequence ID" value="GFY78285.1"/>
    <property type="molecule type" value="Genomic_DNA"/>
</dbReference>
<dbReference type="OrthoDB" id="532682at2759"/>
<comment type="caution">
    <text evidence="1">The sequence shown here is derived from an EMBL/GenBank/DDBJ whole genome shotgun (WGS) entry which is preliminary data.</text>
</comment>
<dbReference type="Gene3D" id="3.10.50.40">
    <property type="match status" value="1"/>
</dbReference>
<keyword evidence="2" id="KW-1185">Reference proteome</keyword>
<dbReference type="Proteomes" id="UP000886998">
    <property type="component" value="Unassembled WGS sequence"/>
</dbReference>
<evidence type="ECO:0000313" key="1">
    <source>
        <dbReference type="EMBL" id="GFY78285.1"/>
    </source>
</evidence>
<protein>
    <submittedName>
        <fullName evidence="1">Uncharacterized protein</fullName>
    </submittedName>
</protein>
<sequence length="149" mass="16996">MTETEQIEKFHYTLGMEKDDKYLVEETCTLKDNLELSEMSKDDNLLENSKTDELEEKKAEIENESLDPLDMSSCALKDTDEDEWLDILGNGSFKKKIIKEGLGPDTRPLRGDIVTADISLYAKDSLIEENKDIKFIVGDLDVLQGKYSH</sequence>
<dbReference type="InterPro" id="IPR046357">
    <property type="entry name" value="PPIase_dom_sf"/>
</dbReference>
<name>A0A8X6YW50_9ARAC</name>
<reference evidence="1" key="1">
    <citation type="submission" date="2020-08" db="EMBL/GenBank/DDBJ databases">
        <title>Multicomponent nature underlies the extraordinary mechanical properties of spider dragline silk.</title>
        <authorList>
            <person name="Kono N."/>
            <person name="Nakamura H."/>
            <person name="Mori M."/>
            <person name="Yoshida Y."/>
            <person name="Ohtoshi R."/>
            <person name="Malay A.D."/>
            <person name="Moran D.A.P."/>
            <person name="Tomita M."/>
            <person name="Numata K."/>
            <person name="Arakawa K."/>
        </authorList>
    </citation>
    <scope>NUCLEOTIDE SEQUENCE</scope>
</reference>
<proteinExistence type="predicted"/>
<gene>
    <name evidence="1" type="primary">NCL1_39859</name>
    <name evidence="1" type="ORF">TNIN_211021</name>
</gene>
<organism evidence="1 2">
    <name type="scientific">Trichonephila inaurata madagascariensis</name>
    <dbReference type="NCBI Taxonomy" id="2747483"/>
    <lineage>
        <taxon>Eukaryota</taxon>
        <taxon>Metazoa</taxon>
        <taxon>Ecdysozoa</taxon>
        <taxon>Arthropoda</taxon>
        <taxon>Chelicerata</taxon>
        <taxon>Arachnida</taxon>
        <taxon>Araneae</taxon>
        <taxon>Araneomorphae</taxon>
        <taxon>Entelegynae</taxon>
        <taxon>Araneoidea</taxon>
        <taxon>Nephilidae</taxon>
        <taxon>Trichonephila</taxon>
        <taxon>Trichonephila inaurata</taxon>
    </lineage>
</organism>